<evidence type="ECO:0000256" key="2">
    <source>
        <dbReference type="ARBA" id="ARBA00022692"/>
    </source>
</evidence>
<dbReference type="InterPro" id="IPR037185">
    <property type="entry name" value="EmrE-like"/>
</dbReference>
<feature type="domain" description="Sugar phosphate transporter" evidence="6">
    <location>
        <begin position="4"/>
        <end position="299"/>
    </location>
</feature>
<evidence type="ECO:0000256" key="5">
    <source>
        <dbReference type="SAM" id="Phobius"/>
    </source>
</evidence>
<evidence type="ECO:0000256" key="4">
    <source>
        <dbReference type="ARBA" id="ARBA00023136"/>
    </source>
</evidence>
<keyword evidence="3 5" id="KW-1133">Transmembrane helix</keyword>
<gene>
    <name evidence="7" type="ORF">THASP1DRAFT_16293</name>
</gene>
<evidence type="ECO:0000256" key="1">
    <source>
        <dbReference type="ARBA" id="ARBA00004141"/>
    </source>
</evidence>
<dbReference type="SUPFAM" id="SSF103481">
    <property type="entry name" value="Multidrug resistance efflux transporter EmrE"/>
    <property type="match status" value="2"/>
</dbReference>
<dbReference type="Pfam" id="PF03151">
    <property type="entry name" value="TPT"/>
    <property type="match status" value="1"/>
</dbReference>
<dbReference type="GO" id="GO:0016020">
    <property type="term" value="C:membrane"/>
    <property type="evidence" value="ECO:0007669"/>
    <property type="project" value="UniProtKB-SubCell"/>
</dbReference>
<dbReference type="PANTHER" id="PTHR11132">
    <property type="entry name" value="SOLUTE CARRIER FAMILY 35"/>
    <property type="match status" value="1"/>
</dbReference>
<dbReference type="OrthoDB" id="18894at2759"/>
<evidence type="ECO:0000256" key="3">
    <source>
        <dbReference type="ARBA" id="ARBA00022989"/>
    </source>
</evidence>
<sequence length="374" mass="41760">ASRYLLSTILSLYNKWMFDPKKYGFHYPLFTTSVHQIIQLVLSLVCLAIWPSLRPKHRMGLKEYTRRVVPCGVSTGLDIGLSNSSLKTITLSFYTMCKSSSLAFVLLFAFIFRLEQPRLSLVGVIAITSVGVLLMVANETSFEFIGFVQVMLASLMGGLRWSLTQMLLRSGPTRKPQQPRQQHQHPIASIMLLSPVMAVCLLVVAVLLEHGMFSSRFFGSVAATFKTLLYMSFGGVIAFVMVVCEFAVIKRIGVVTLSVCGIFKEVLTILVSIMVFGDQLTPLNVFGLFVTMVGICMYNWLKIRQQAAEDEAAYAEGYRQVVERSFGEDAVYFAAADALEESDDDDDGDDAYDTEVAMTRSSRWRTANDAMELR</sequence>
<reference evidence="8" key="1">
    <citation type="journal article" date="2018" name="Nat. Microbiol.">
        <title>Leveraging single-cell genomics to expand the fungal tree of life.</title>
        <authorList>
            <person name="Ahrendt S.R."/>
            <person name="Quandt C.A."/>
            <person name="Ciobanu D."/>
            <person name="Clum A."/>
            <person name="Salamov A."/>
            <person name="Andreopoulos B."/>
            <person name="Cheng J.F."/>
            <person name="Woyke T."/>
            <person name="Pelin A."/>
            <person name="Henrissat B."/>
            <person name="Reynolds N.K."/>
            <person name="Benny G.L."/>
            <person name="Smith M.E."/>
            <person name="James T.Y."/>
            <person name="Grigoriev I.V."/>
        </authorList>
    </citation>
    <scope>NUCLEOTIDE SEQUENCE [LARGE SCALE GENOMIC DNA]</scope>
    <source>
        <strain evidence="8">RSA 1356</strain>
    </source>
</reference>
<dbReference type="InterPro" id="IPR004853">
    <property type="entry name" value="Sugar_P_trans_dom"/>
</dbReference>
<accession>A0A4P9XPZ8</accession>
<dbReference type="InterPro" id="IPR050186">
    <property type="entry name" value="TPT_transporter"/>
</dbReference>
<feature type="transmembrane region" description="Helical" evidence="5">
    <location>
        <begin position="119"/>
        <end position="138"/>
    </location>
</feature>
<comment type="subcellular location">
    <subcellularLocation>
        <location evidence="1">Membrane</location>
        <topology evidence="1">Multi-pass membrane protein</topology>
    </subcellularLocation>
</comment>
<keyword evidence="4 5" id="KW-0472">Membrane</keyword>
<feature type="transmembrane region" description="Helical" evidence="5">
    <location>
        <begin position="25"/>
        <end position="50"/>
    </location>
</feature>
<feature type="non-terminal residue" evidence="7">
    <location>
        <position position="1"/>
    </location>
</feature>
<dbReference type="Proteomes" id="UP000271241">
    <property type="component" value="Unassembled WGS sequence"/>
</dbReference>
<dbReference type="STRING" id="78915.A0A4P9XPZ8"/>
<keyword evidence="8" id="KW-1185">Reference proteome</keyword>
<evidence type="ECO:0000313" key="8">
    <source>
        <dbReference type="Proteomes" id="UP000271241"/>
    </source>
</evidence>
<evidence type="ECO:0000259" key="6">
    <source>
        <dbReference type="Pfam" id="PF03151"/>
    </source>
</evidence>
<feature type="transmembrane region" description="Helical" evidence="5">
    <location>
        <begin position="91"/>
        <end position="112"/>
    </location>
</feature>
<dbReference type="AlphaFoldDB" id="A0A4P9XPZ8"/>
<feature type="transmembrane region" description="Helical" evidence="5">
    <location>
        <begin position="283"/>
        <end position="301"/>
    </location>
</feature>
<name>A0A4P9XPZ8_9FUNG</name>
<feature type="transmembrane region" description="Helical" evidence="5">
    <location>
        <begin position="184"/>
        <end position="208"/>
    </location>
</feature>
<feature type="transmembrane region" description="Helical" evidence="5">
    <location>
        <begin position="144"/>
        <end position="163"/>
    </location>
</feature>
<protein>
    <submittedName>
        <fullName evidence="7">Triose-phosphate transporter family-domain-containing protein</fullName>
    </submittedName>
</protein>
<organism evidence="7 8">
    <name type="scientific">Thamnocephalis sphaerospora</name>
    <dbReference type="NCBI Taxonomy" id="78915"/>
    <lineage>
        <taxon>Eukaryota</taxon>
        <taxon>Fungi</taxon>
        <taxon>Fungi incertae sedis</taxon>
        <taxon>Zoopagomycota</taxon>
        <taxon>Zoopagomycotina</taxon>
        <taxon>Zoopagomycetes</taxon>
        <taxon>Zoopagales</taxon>
        <taxon>Sigmoideomycetaceae</taxon>
        <taxon>Thamnocephalis</taxon>
    </lineage>
</organism>
<evidence type="ECO:0000313" key="7">
    <source>
        <dbReference type="EMBL" id="RKP07972.1"/>
    </source>
</evidence>
<feature type="transmembrane region" description="Helical" evidence="5">
    <location>
        <begin position="255"/>
        <end position="277"/>
    </location>
</feature>
<feature type="transmembrane region" description="Helical" evidence="5">
    <location>
        <begin position="228"/>
        <end position="248"/>
    </location>
</feature>
<dbReference type="EMBL" id="KZ992652">
    <property type="protein sequence ID" value="RKP07972.1"/>
    <property type="molecule type" value="Genomic_DNA"/>
</dbReference>
<proteinExistence type="predicted"/>
<keyword evidence="2 5" id="KW-0812">Transmembrane</keyword>